<comment type="caution">
    <text evidence="1">The sequence shown here is derived from an EMBL/GenBank/DDBJ whole genome shotgun (WGS) entry which is preliminary data.</text>
</comment>
<dbReference type="EMBL" id="PEUM01000030">
    <property type="protein sequence ID" value="PIV25519.1"/>
    <property type="molecule type" value="Genomic_DNA"/>
</dbReference>
<dbReference type="AlphaFoldDB" id="A0A2M7CIT0"/>
<organism evidence="1 2">
    <name type="scientific">Candidatus Berkelbacteria bacterium CG03_land_8_20_14_0_80_40_36</name>
    <dbReference type="NCBI Taxonomy" id="1974509"/>
    <lineage>
        <taxon>Bacteria</taxon>
        <taxon>Candidatus Berkelbacteria</taxon>
    </lineage>
</organism>
<gene>
    <name evidence="1" type="ORF">COS38_01190</name>
</gene>
<accession>A0A2M7CIT0</accession>
<reference evidence="2" key="1">
    <citation type="submission" date="2017-09" db="EMBL/GenBank/DDBJ databases">
        <title>Depth-based differentiation of microbial function through sediment-hosted aquifers and enrichment of novel symbionts in the deep terrestrial subsurface.</title>
        <authorList>
            <person name="Probst A.J."/>
            <person name="Ladd B."/>
            <person name="Jarett J.K."/>
            <person name="Geller-Mcgrath D.E."/>
            <person name="Sieber C.M.K."/>
            <person name="Emerson J.B."/>
            <person name="Anantharaman K."/>
            <person name="Thomas B.C."/>
            <person name="Malmstrom R."/>
            <person name="Stieglmeier M."/>
            <person name="Klingl A."/>
            <person name="Woyke T."/>
            <person name="Ryan C.M."/>
            <person name="Banfield J.F."/>
        </authorList>
    </citation>
    <scope>NUCLEOTIDE SEQUENCE [LARGE SCALE GENOMIC DNA]</scope>
</reference>
<sequence length="76" mass="8419">MCELYKGAKELAAKRGLVLPDRCNIEIDCNGLNCSVAHLGEDVGGDGLVQQYEGQVNRRKFEARIEKSVTIMQAQH</sequence>
<proteinExistence type="predicted"/>
<evidence type="ECO:0000313" key="1">
    <source>
        <dbReference type="EMBL" id="PIV25519.1"/>
    </source>
</evidence>
<dbReference type="Proteomes" id="UP000229966">
    <property type="component" value="Unassembled WGS sequence"/>
</dbReference>
<evidence type="ECO:0000313" key="2">
    <source>
        <dbReference type="Proteomes" id="UP000229966"/>
    </source>
</evidence>
<protein>
    <submittedName>
        <fullName evidence="1">Uncharacterized protein</fullName>
    </submittedName>
</protein>
<name>A0A2M7CIT0_9BACT</name>